<comment type="caution">
    <text evidence="2">The sequence shown here is derived from an EMBL/GenBank/DDBJ whole genome shotgun (WGS) entry which is preliminary data.</text>
</comment>
<feature type="transmembrane region" description="Helical" evidence="1">
    <location>
        <begin position="30"/>
        <end position="48"/>
    </location>
</feature>
<feature type="transmembrane region" description="Helical" evidence="1">
    <location>
        <begin position="161"/>
        <end position="189"/>
    </location>
</feature>
<feature type="transmembrane region" description="Helical" evidence="1">
    <location>
        <begin position="94"/>
        <end position="116"/>
    </location>
</feature>
<reference evidence="2" key="1">
    <citation type="submission" date="2022-08" db="EMBL/GenBank/DDBJ databases">
        <title>A Global Phylogenomic Analysis of the Shiitake Genus Lentinula.</title>
        <authorList>
            <consortium name="DOE Joint Genome Institute"/>
            <person name="Sierra-Patev S."/>
            <person name="Min B."/>
            <person name="Naranjo-Ortiz M."/>
            <person name="Looney B."/>
            <person name="Konkel Z."/>
            <person name="Slot J.C."/>
            <person name="Sakamoto Y."/>
            <person name="Steenwyk J.L."/>
            <person name="Rokas A."/>
            <person name="Carro J."/>
            <person name="Camarero S."/>
            <person name="Ferreira P."/>
            <person name="Molpeceres G."/>
            <person name="Ruiz-Duenas F.J."/>
            <person name="Serrano A."/>
            <person name="Henrissat B."/>
            <person name="Drula E."/>
            <person name="Hughes K.W."/>
            <person name="Mata J.L."/>
            <person name="Ishikawa N.K."/>
            <person name="Vargas-Isla R."/>
            <person name="Ushijima S."/>
            <person name="Smith C.A."/>
            <person name="Ahrendt S."/>
            <person name="Andreopoulos W."/>
            <person name="He G."/>
            <person name="Labutti K."/>
            <person name="Lipzen A."/>
            <person name="Ng V."/>
            <person name="Riley R."/>
            <person name="Sandor L."/>
            <person name="Barry K."/>
            <person name="Martinez A.T."/>
            <person name="Xiao Y."/>
            <person name="Gibbons J.G."/>
            <person name="Terashima K."/>
            <person name="Grigoriev I.V."/>
            <person name="Hibbett D.S."/>
        </authorList>
    </citation>
    <scope>NUCLEOTIDE SEQUENCE</scope>
    <source>
        <strain evidence="2">JLM2183</strain>
    </source>
</reference>
<protein>
    <submittedName>
        <fullName evidence="2">Uncharacterized protein</fullName>
    </submittedName>
</protein>
<keyword evidence="1" id="KW-0812">Transmembrane</keyword>
<keyword evidence="1" id="KW-0472">Membrane</keyword>
<evidence type="ECO:0000313" key="2">
    <source>
        <dbReference type="EMBL" id="KAJ4474977.1"/>
    </source>
</evidence>
<evidence type="ECO:0000313" key="3">
    <source>
        <dbReference type="Proteomes" id="UP001150266"/>
    </source>
</evidence>
<organism evidence="2 3">
    <name type="scientific">Lentinula aciculospora</name>
    <dbReference type="NCBI Taxonomy" id="153920"/>
    <lineage>
        <taxon>Eukaryota</taxon>
        <taxon>Fungi</taxon>
        <taxon>Dikarya</taxon>
        <taxon>Basidiomycota</taxon>
        <taxon>Agaricomycotina</taxon>
        <taxon>Agaricomycetes</taxon>
        <taxon>Agaricomycetidae</taxon>
        <taxon>Agaricales</taxon>
        <taxon>Marasmiineae</taxon>
        <taxon>Omphalotaceae</taxon>
        <taxon>Lentinula</taxon>
    </lineage>
</organism>
<dbReference type="EMBL" id="JAOTPV010000015">
    <property type="protein sequence ID" value="KAJ4474977.1"/>
    <property type="molecule type" value="Genomic_DNA"/>
</dbReference>
<proteinExistence type="predicted"/>
<sequence>MNPPSTDLISNFDAATNTPLNATIVWPLKVNLLVGDLIITWRAFVLWGGRKSVKYLLIVLMIANAGAGIGDALMDNIVVGSGPTAGIILDCISSFLSFSVNVLATFMAIVTAWRYREISIHRRGIEKLILFLIESGMCFCILQLLYALVQLPSLEAKSKELGVNLFTACFCNITAALNPMVTIAFVNILDLSFAESRSDERGQDNS</sequence>
<keyword evidence="1" id="KW-1133">Transmembrane helix</keyword>
<dbReference type="AlphaFoldDB" id="A0A9W9A6X1"/>
<name>A0A9W9A6X1_9AGAR</name>
<evidence type="ECO:0000256" key="1">
    <source>
        <dbReference type="SAM" id="Phobius"/>
    </source>
</evidence>
<feature type="transmembrane region" description="Helical" evidence="1">
    <location>
        <begin position="55"/>
        <end position="74"/>
    </location>
</feature>
<dbReference type="Proteomes" id="UP001150266">
    <property type="component" value="Unassembled WGS sequence"/>
</dbReference>
<keyword evidence="3" id="KW-1185">Reference proteome</keyword>
<feature type="transmembrane region" description="Helical" evidence="1">
    <location>
        <begin position="128"/>
        <end position="149"/>
    </location>
</feature>
<dbReference type="OrthoDB" id="3026602at2759"/>
<gene>
    <name evidence="2" type="ORF">J3R30DRAFT_631519</name>
</gene>
<accession>A0A9W9A6X1</accession>